<keyword evidence="1" id="KW-0472">Membrane</keyword>
<evidence type="ECO:0000256" key="2">
    <source>
        <dbReference type="SAM" id="SignalP"/>
    </source>
</evidence>
<evidence type="ECO:0000256" key="1">
    <source>
        <dbReference type="SAM" id="Phobius"/>
    </source>
</evidence>
<protein>
    <submittedName>
        <fullName evidence="3">Uncharacterized protein</fullName>
    </submittedName>
</protein>
<comment type="caution">
    <text evidence="3">The sequence shown here is derived from an EMBL/GenBank/DDBJ whole genome shotgun (WGS) entry which is preliminary data.</text>
</comment>
<gene>
    <name evidence="3" type="ORF">MGAL_10B060949</name>
</gene>
<proteinExistence type="predicted"/>
<keyword evidence="1" id="KW-1133">Transmembrane helix</keyword>
<feature type="signal peptide" evidence="2">
    <location>
        <begin position="1"/>
        <end position="18"/>
    </location>
</feature>
<evidence type="ECO:0000313" key="4">
    <source>
        <dbReference type="Proteomes" id="UP000596742"/>
    </source>
</evidence>
<keyword evidence="2" id="KW-0732">Signal</keyword>
<name>A0A8B6CTI7_MYTGA</name>
<evidence type="ECO:0000313" key="3">
    <source>
        <dbReference type="EMBL" id="VDI09112.1"/>
    </source>
</evidence>
<dbReference type="AlphaFoldDB" id="A0A8B6CTI7"/>
<keyword evidence="1" id="KW-0812">Transmembrane</keyword>
<keyword evidence="4" id="KW-1185">Reference proteome</keyword>
<dbReference type="EMBL" id="UYJE01002258">
    <property type="protein sequence ID" value="VDI09112.1"/>
    <property type="molecule type" value="Genomic_DNA"/>
</dbReference>
<reference evidence="3" key="1">
    <citation type="submission" date="2018-11" db="EMBL/GenBank/DDBJ databases">
        <authorList>
            <person name="Alioto T."/>
            <person name="Alioto T."/>
        </authorList>
    </citation>
    <scope>NUCLEOTIDE SEQUENCE</scope>
</reference>
<dbReference type="OrthoDB" id="6191724at2759"/>
<dbReference type="Proteomes" id="UP000596742">
    <property type="component" value="Unassembled WGS sequence"/>
</dbReference>
<feature type="chain" id="PRO_5032374865" evidence="2">
    <location>
        <begin position="19"/>
        <end position="219"/>
    </location>
</feature>
<accession>A0A8B6CTI7</accession>
<organism evidence="3 4">
    <name type="scientific">Mytilus galloprovincialis</name>
    <name type="common">Mediterranean mussel</name>
    <dbReference type="NCBI Taxonomy" id="29158"/>
    <lineage>
        <taxon>Eukaryota</taxon>
        <taxon>Metazoa</taxon>
        <taxon>Spiralia</taxon>
        <taxon>Lophotrochozoa</taxon>
        <taxon>Mollusca</taxon>
        <taxon>Bivalvia</taxon>
        <taxon>Autobranchia</taxon>
        <taxon>Pteriomorphia</taxon>
        <taxon>Mytilida</taxon>
        <taxon>Mytiloidea</taxon>
        <taxon>Mytilidae</taxon>
        <taxon>Mytilinae</taxon>
        <taxon>Mytilus</taxon>
    </lineage>
</organism>
<feature type="transmembrane region" description="Helical" evidence="1">
    <location>
        <begin position="118"/>
        <end position="140"/>
    </location>
</feature>
<sequence length="219" mass="25567">MKFRIIFVTILYINITAQYSVYIKNKTVSTESKGVNQSHTIDQLHIENTTPIISSERDSVLQRPETLPSTNISKKKRRRRRYDYEDSHDWNYDLDDLDYDENNKEAMISVITKNWKTLLFKAFVCLCFFCFIVCCCYVCCKNMCRTICAFCGLFFSNCFNICRLCGCIKDDPAYNQMKFICKAMGMELDYKTYQNMKQSLEETIIEQGSDPNNLAKIAG</sequence>